<protein>
    <submittedName>
        <fullName evidence="3">Carbohydrate-binding module family 20 protein</fullName>
    </submittedName>
</protein>
<evidence type="ECO:0000313" key="4">
    <source>
        <dbReference type="Proteomes" id="UP000002009"/>
    </source>
</evidence>
<dbReference type="PANTHER" id="PTHR15048:SF0">
    <property type="entry name" value="STARCH-BINDING DOMAIN-CONTAINING PROTEIN 1"/>
    <property type="match status" value="1"/>
</dbReference>
<dbReference type="GO" id="GO:0016020">
    <property type="term" value="C:membrane"/>
    <property type="evidence" value="ECO:0007669"/>
    <property type="project" value="TreeGrafter"/>
</dbReference>
<dbReference type="OrthoDB" id="498705at2759"/>
<evidence type="ECO:0000313" key="3">
    <source>
        <dbReference type="EMBL" id="ACO63984.1"/>
    </source>
</evidence>
<sequence>MLAANVATTPARLSARRGSVVGNRCASLTAARVPVLTRAPRSRALIVQSSNDWPAPALVQGPPGLDRQVAQHQGGGSLERERMEIMEKAAKLANINPNDPKSLEAIGSKVQCRVQFRIGYQTQVGEDLFIVGSHKKMGEWNQHHALPMQWSDGGNWFTDLELPAGGVVFYKYVVKQANGAYRWQEGANNLLVLPDEWDIPRDSMFVVDDNFSGLSRSSQNMLASKVISYEKEIVQLRLETVKAKEMTKASLKELLLTREELEEANSKLDHYERNVATVIASMQHQQDEANSGARYGENAR</sequence>
<dbReference type="SMART" id="SM01065">
    <property type="entry name" value="CBM_2"/>
    <property type="match status" value="1"/>
</dbReference>
<evidence type="ECO:0000259" key="2">
    <source>
        <dbReference type="PROSITE" id="PS51166"/>
    </source>
</evidence>
<feature type="domain" description="CBM20" evidence="2">
    <location>
        <begin position="106"/>
        <end position="213"/>
    </location>
</feature>
<accession>C1E7H7</accession>
<name>C1E7H7_MICCC</name>
<proteinExistence type="predicted"/>
<dbReference type="InterPro" id="IPR002044">
    <property type="entry name" value="CBM20"/>
</dbReference>
<dbReference type="CAZy" id="CBM20">
    <property type="family name" value="Carbohydrate-Binding Module Family 20"/>
</dbReference>
<dbReference type="InterPro" id="IPR013783">
    <property type="entry name" value="Ig-like_fold"/>
</dbReference>
<dbReference type="GO" id="GO:2001070">
    <property type="term" value="F:starch binding"/>
    <property type="evidence" value="ECO:0007669"/>
    <property type="project" value="InterPro"/>
</dbReference>
<dbReference type="eggNOG" id="ENOG502QU99">
    <property type="taxonomic scope" value="Eukaryota"/>
</dbReference>
<dbReference type="SUPFAM" id="SSF49452">
    <property type="entry name" value="Starch-binding domain-like"/>
    <property type="match status" value="1"/>
</dbReference>
<reference evidence="3 4" key="1">
    <citation type="journal article" date="2009" name="Science">
        <title>Green evolution and dynamic adaptations revealed by genomes of the marine picoeukaryotes Micromonas.</title>
        <authorList>
            <person name="Worden A.Z."/>
            <person name="Lee J.H."/>
            <person name="Mock T."/>
            <person name="Rouze P."/>
            <person name="Simmons M.P."/>
            <person name="Aerts A.L."/>
            <person name="Allen A.E."/>
            <person name="Cuvelier M.L."/>
            <person name="Derelle E."/>
            <person name="Everett M.V."/>
            <person name="Foulon E."/>
            <person name="Grimwood J."/>
            <person name="Gundlach H."/>
            <person name="Henrissat B."/>
            <person name="Napoli C."/>
            <person name="McDonald S.M."/>
            <person name="Parker M.S."/>
            <person name="Rombauts S."/>
            <person name="Salamov A."/>
            <person name="Von Dassow P."/>
            <person name="Badger J.H."/>
            <person name="Coutinho P.M."/>
            <person name="Demir E."/>
            <person name="Dubchak I."/>
            <person name="Gentemann C."/>
            <person name="Eikrem W."/>
            <person name="Gready J.E."/>
            <person name="John U."/>
            <person name="Lanier W."/>
            <person name="Lindquist E.A."/>
            <person name="Lucas S."/>
            <person name="Mayer K.F."/>
            <person name="Moreau H."/>
            <person name="Not F."/>
            <person name="Otillar R."/>
            <person name="Panaud O."/>
            <person name="Pangilinan J."/>
            <person name="Paulsen I."/>
            <person name="Piegu B."/>
            <person name="Poliakov A."/>
            <person name="Robbens S."/>
            <person name="Schmutz J."/>
            <person name="Toulza E."/>
            <person name="Wyss T."/>
            <person name="Zelensky A."/>
            <person name="Zhou K."/>
            <person name="Armbrust E.V."/>
            <person name="Bhattacharya D."/>
            <person name="Goodenough U.W."/>
            <person name="Van de Peer Y."/>
            <person name="Grigoriev I.V."/>
        </authorList>
    </citation>
    <scope>NUCLEOTIDE SEQUENCE [LARGE SCALE GENOMIC DNA]</scope>
    <source>
        <strain evidence="4">RCC299 / NOUM17</strain>
    </source>
</reference>
<keyword evidence="1" id="KW-0175">Coiled coil</keyword>
<dbReference type="Gene3D" id="2.60.40.10">
    <property type="entry name" value="Immunoglobulins"/>
    <property type="match status" value="1"/>
</dbReference>
<dbReference type="STRING" id="296587.C1E7H7"/>
<dbReference type="KEGG" id="mis:MICPUN_108362"/>
<dbReference type="GeneID" id="8244364"/>
<dbReference type="AlphaFoldDB" id="C1E7H7"/>
<dbReference type="OMA" id="RERMEIM"/>
<dbReference type="PROSITE" id="PS51166">
    <property type="entry name" value="CBM20"/>
    <property type="match status" value="1"/>
</dbReference>
<dbReference type="Proteomes" id="UP000002009">
    <property type="component" value="Chromosome 6"/>
</dbReference>
<dbReference type="PANTHER" id="PTHR15048">
    <property type="entry name" value="STARCH-BINDING DOMAIN-CONTAINING PROTEIN 1"/>
    <property type="match status" value="1"/>
</dbReference>
<dbReference type="Pfam" id="PF00686">
    <property type="entry name" value="CBM_20"/>
    <property type="match status" value="1"/>
</dbReference>
<dbReference type="InParanoid" id="C1E7H7"/>
<keyword evidence="4" id="KW-1185">Reference proteome</keyword>
<feature type="coiled-coil region" evidence="1">
    <location>
        <begin position="244"/>
        <end position="281"/>
    </location>
</feature>
<organism evidence="3 4">
    <name type="scientific">Micromonas commoda (strain RCC299 / NOUM17 / CCMP2709)</name>
    <name type="common">Picoplanktonic green alga</name>
    <dbReference type="NCBI Taxonomy" id="296587"/>
    <lineage>
        <taxon>Eukaryota</taxon>
        <taxon>Viridiplantae</taxon>
        <taxon>Chlorophyta</taxon>
        <taxon>Mamiellophyceae</taxon>
        <taxon>Mamiellales</taxon>
        <taxon>Mamiellaceae</taxon>
        <taxon>Micromonas</taxon>
    </lineage>
</organism>
<dbReference type="InterPro" id="IPR013784">
    <property type="entry name" value="Carb-bd-like_fold"/>
</dbReference>
<dbReference type="RefSeq" id="XP_002502726.1">
    <property type="nucleotide sequence ID" value="XM_002502680.1"/>
</dbReference>
<dbReference type="CDD" id="cd05467">
    <property type="entry name" value="CBM20"/>
    <property type="match status" value="1"/>
</dbReference>
<dbReference type="EMBL" id="CP001327">
    <property type="protein sequence ID" value="ACO63984.1"/>
    <property type="molecule type" value="Genomic_DNA"/>
</dbReference>
<evidence type="ECO:0000256" key="1">
    <source>
        <dbReference type="SAM" id="Coils"/>
    </source>
</evidence>
<gene>
    <name evidence="3" type="ORF">MICPUN_108362</name>
</gene>